<keyword evidence="6 7" id="KW-0472">Membrane</keyword>
<organism evidence="9 10">
    <name type="scientific">Auraticoccus monumenti</name>
    <dbReference type="NCBI Taxonomy" id="675864"/>
    <lineage>
        <taxon>Bacteria</taxon>
        <taxon>Bacillati</taxon>
        <taxon>Actinomycetota</taxon>
        <taxon>Actinomycetes</taxon>
        <taxon>Propionibacteriales</taxon>
        <taxon>Propionibacteriaceae</taxon>
        <taxon>Auraticoccus</taxon>
    </lineage>
</organism>
<keyword evidence="10" id="KW-1185">Reference proteome</keyword>
<dbReference type="GO" id="GO:0005886">
    <property type="term" value="C:plasma membrane"/>
    <property type="evidence" value="ECO:0007669"/>
    <property type="project" value="UniProtKB-SubCell"/>
</dbReference>
<reference evidence="9 10" key="1">
    <citation type="submission" date="2016-10" db="EMBL/GenBank/DDBJ databases">
        <authorList>
            <person name="de Groot N.N."/>
        </authorList>
    </citation>
    <scope>NUCLEOTIDE SEQUENCE [LARGE SCALE GENOMIC DNA]</scope>
    <source>
        <strain evidence="9 10">MON 2.2</strain>
    </source>
</reference>
<dbReference type="InterPro" id="IPR036259">
    <property type="entry name" value="MFS_trans_sf"/>
</dbReference>
<evidence type="ECO:0000259" key="8">
    <source>
        <dbReference type="PROSITE" id="PS50850"/>
    </source>
</evidence>
<evidence type="ECO:0000256" key="3">
    <source>
        <dbReference type="ARBA" id="ARBA00022475"/>
    </source>
</evidence>
<feature type="transmembrane region" description="Helical" evidence="7">
    <location>
        <begin position="271"/>
        <end position="289"/>
    </location>
</feature>
<protein>
    <submittedName>
        <fullName evidence="9">Predicted arabinose efflux permease, MFS family</fullName>
    </submittedName>
</protein>
<dbReference type="PANTHER" id="PTHR23513">
    <property type="entry name" value="INTEGRAL MEMBRANE EFFLUX PROTEIN-RELATED"/>
    <property type="match status" value="1"/>
</dbReference>
<keyword evidence="5 7" id="KW-1133">Transmembrane helix</keyword>
<proteinExistence type="predicted"/>
<keyword evidence="3" id="KW-1003">Cell membrane</keyword>
<dbReference type="SUPFAM" id="SSF103473">
    <property type="entry name" value="MFS general substrate transporter"/>
    <property type="match status" value="1"/>
</dbReference>
<dbReference type="PANTHER" id="PTHR23513:SF6">
    <property type="entry name" value="MAJOR FACILITATOR SUPERFAMILY ASSOCIATED DOMAIN-CONTAINING PROTEIN"/>
    <property type="match status" value="1"/>
</dbReference>
<evidence type="ECO:0000313" key="10">
    <source>
        <dbReference type="Proteomes" id="UP000198546"/>
    </source>
</evidence>
<keyword evidence="4 7" id="KW-0812">Transmembrane</keyword>
<keyword evidence="2" id="KW-0813">Transport</keyword>
<evidence type="ECO:0000313" key="9">
    <source>
        <dbReference type="EMBL" id="SDD32008.1"/>
    </source>
</evidence>
<name>A0A1G6TSC8_9ACTN</name>
<feature type="transmembrane region" description="Helical" evidence="7">
    <location>
        <begin position="394"/>
        <end position="413"/>
    </location>
</feature>
<dbReference type="InterPro" id="IPR010290">
    <property type="entry name" value="TM_effector"/>
</dbReference>
<accession>A0A1G6TSC8</accession>
<comment type="subcellular location">
    <subcellularLocation>
        <location evidence="1">Cell membrane</location>
        <topology evidence="1">Multi-pass membrane protein</topology>
    </subcellularLocation>
</comment>
<evidence type="ECO:0000256" key="1">
    <source>
        <dbReference type="ARBA" id="ARBA00004651"/>
    </source>
</evidence>
<dbReference type="Pfam" id="PF05977">
    <property type="entry name" value="MFS_3"/>
    <property type="match status" value="1"/>
</dbReference>
<dbReference type="STRING" id="675864.SAMN04489747_0695"/>
<dbReference type="PROSITE" id="PS50850">
    <property type="entry name" value="MFS"/>
    <property type="match status" value="1"/>
</dbReference>
<feature type="transmembrane region" description="Helical" evidence="7">
    <location>
        <begin position="172"/>
        <end position="203"/>
    </location>
</feature>
<dbReference type="Gene3D" id="1.20.1250.20">
    <property type="entry name" value="MFS general substrate transporter like domains"/>
    <property type="match status" value="1"/>
</dbReference>
<dbReference type="CDD" id="cd06173">
    <property type="entry name" value="MFS_MefA_like"/>
    <property type="match status" value="1"/>
</dbReference>
<evidence type="ECO:0000256" key="4">
    <source>
        <dbReference type="ARBA" id="ARBA00022692"/>
    </source>
</evidence>
<sequence>MMTSPDAPLQERHDAPVSPASSRDFRLVWAGTSAGRLGESVASFAAPVVAITVLDASALTVTLITAAAWLPWLVVGLPAGAWVDRLPRRPVMVVCDLVSVLVVASVPVAAAAGALTTPHLLGAAFAVGTTAVLFQTAWTSYLPAVLDERQLVPANALLHGSDSAARVAGPGIAGLLAGAVGAVAGYALQSVTFLVSATCLALVRTPERRPARTTGRSLRREVAEGIHHVRRDRVLLNLAVHGSLSNLFLVGYQALLVVFLMRHVGLSEGGVGLLLTLTALGGVVGALVIQPLIRRLGDARTLVLGKALAGPFALAVPLAEPGWRLVLLAVASTLLVVGITAGNVVSGSFRQRYVPGALLGRVTTSMQTLNLAGIPLGAVLAGTLATAVGTRPALWVLTAAYACTGLILLLGPLRGRRDLPVRSSDPAPAVPA</sequence>
<dbReference type="EMBL" id="LT629688">
    <property type="protein sequence ID" value="SDD32008.1"/>
    <property type="molecule type" value="Genomic_DNA"/>
</dbReference>
<dbReference type="Proteomes" id="UP000198546">
    <property type="component" value="Chromosome i"/>
</dbReference>
<evidence type="ECO:0000256" key="6">
    <source>
        <dbReference type="ARBA" id="ARBA00023136"/>
    </source>
</evidence>
<feature type="transmembrane region" description="Helical" evidence="7">
    <location>
        <begin position="301"/>
        <end position="319"/>
    </location>
</feature>
<evidence type="ECO:0000256" key="2">
    <source>
        <dbReference type="ARBA" id="ARBA00022448"/>
    </source>
</evidence>
<evidence type="ECO:0000256" key="5">
    <source>
        <dbReference type="ARBA" id="ARBA00022989"/>
    </source>
</evidence>
<feature type="transmembrane region" description="Helical" evidence="7">
    <location>
        <begin position="234"/>
        <end position="259"/>
    </location>
</feature>
<feature type="transmembrane region" description="Helical" evidence="7">
    <location>
        <begin position="120"/>
        <end position="138"/>
    </location>
</feature>
<feature type="transmembrane region" description="Helical" evidence="7">
    <location>
        <begin position="90"/>
        <end position="113"/>
    </location>
</feature>
<dbReference type="GO" id="GO:0022857">
    <property type="term" value="F:transmembrane transporter activity"/>
    <property type="evidence" value="ECO:0007669"/>
    <property type="project" value="InterPro"/>
</dbReference>
<feature type="transmembrane region" description="Helical" evidence="7">
    <location>
        <begin position="369"/>
        <end position="388"/>
    </location>
</feature>
<dbReference type="AlphaFoldDB" id="A0A1G6TSC8"/>
<feature type="domain" description="Major facilitator superfamily (MFS) profile" evidence="8">
    <location>
        <begin position="235"/>
        <end position="432"/>
    </location>
</feature>
<dbReference type="InterPro" id="IPR020846">
    <property type="entry name" value="MFS_dom"/>
</dbReference>
<evidence type="ECO:0000256" key="7">
    <source>
        <dbReference type="SAM" id="Phobius"/>
    </source>
</evidence>
<gene>
    <name evidence="9" type="ORF">SAMN04489747_0695</name>
</gene>
<feature type="transmembrane region" description="Helical" evidence="7">
    <location>
        <begin position="325"/>
        <end position="349"/>
    </location>
</feature>